<comment type="caution">
    <text evidence="3">The sequence shown here is derived from an EMBL/GenBank/DDBJ whole genome shotgun (WGS) entry which is preliminary data.</text>
</comment>
<name>A0A2G9Z9B8_9BACT</name>
<dbReference type="AlphaFoldDB" id="A0A2G9Z9B8"/>
<feature type="region of interest" description="Disordered" evidence="1">
    <location>
        <begin position="1"/>
        <end position="24"/>
    </location>
</feature>
<evidence type="ECO:0000256" key="1">
    <source>
        <dbReference type="SAM" id="MobiDB-lite"/>
    </source>
</evidence>
<reference evidence="3 4" key="1">
    <citation type="submission" date="2017-09" db="EMBL/GenBank/DDBJ databases">
        <title>Depth-based differentiation of microbial function through sediment-hosted aquifers and enrichment of novel symbionts in the deep terrestrial subsurface.</title>
        <authorList>
            <person name="Probst A.J."/>
            <person name="Ladd B."/>
            <person name="Jarett J.K."/>
            <person name="Geller-Mcgrath D.E."/>
            <person name="Sieber C.M."/>
            <person name="Emerson J.B."/>
            <person name="Anantharaman K."/>
            <person name="Thomas B.C."/>
            <person name="Malmstrom R."/>
            <person name="Stieglmeier M."/>
            <person name="Klingl A."/>
            <person name="Woyke T."/>
            <person name="Ryan C.M."/>
            <person name="Banfield J.F."/>
        </authorList>
    </citation>
    <scope>NUCLEOTIDE SEQUENCE [LARGE SCALE GENOMIC DNA]</scope>
    <source>
        <strain evidence="3">CG23_combo_of_CG06-09_8_20_14_all_54_14</strain>
    </source>
</reference>
<feature type="compositionally biased region" description="Basic residues" evidence="1">
    <location>
        <begin position="88"/>
        <end position="101"/>
    </location>
</feature>
<sequence length="142" mass="15584">MVPLYPVRGPPRHRRGGTSTELSRGPAVLGRLIPFRGKSPKATAALPCGPLTGLTSNGVVPREKLLQQIFEVARKMELASPHVLLTGRNRRGGGAHPRVVKKPPSPRGSRAVESEMDYLFLFFAGDFFPFVFFAIVRGDFVF</sequence>
<gene>
    <name evidence="3" type="ORF">COX26_02365</name>
</gene>
<organism evidence="3 4">
    <name type="scientific">Candidatus Jorgensenbacteria bacterium CG23_combo_of_CG06-09_8_20_14_all_54_14</name>
    <dbReference type="NCBI Taxonomy" id="1974595"/>
    <lineage>
        <taxon>Bacteria</taxon>
        <taxon>Candidatus Joergenseniibacteriota</taxon>
    </lineage>
</organism>
<keyword evidence="2" id="KW-1133">Transmembrane helix</keyword>
<feature type="region of interest" description="Disordered" evidence="1">
    <location>
        <begin position="86"/>
        <end position="110"/>
    </location>
</feature>
<protein>
    <submittedName>
        <fullName evidence="3">Uncharacterized protein</fullName>
    </submittedName>
</protein>
<dbReference type="EMBL" id="PCRZ01000039">
    <property type="protein sequence ID" value="PIP29769.1"/>
    <property type="molecule type" value="Genomic_DNA"/>
</dbReference>
<evidence type="ECO:0000313" key="3">
    <source>
        <dbReference type="EMBL" id="PIP29769.1"/>
    </source>
</evidence>
<proteinExistence type="predicted"/>
<evidence type="ECO:0000256" key="2">
    <source>
        <dbReference type="SAM" id="Phobius"/>
    </source>
</evidence>
<accession>A0A2G9Z9B8</accession>
<dbReference type="Proteomes" id="UP000228812">
    <property type="component" value="Unassembled WGS sequence"/>
</dbReference>
<feature type="transmembrane region" description="Helical" evidence="2">
    <location>
        <begin position="118"/>
        <end position="136"/>
    </location>
</feature>
<keyword evidence="2" id="KW-0812">Transmembrane</keyword>
<evidence type="ECO:0000313" key="4">
    <source>
        <dbReference type="Proteomes" id="UP000228812"/>
    </source>
</evidence>
<keyword evidence="2" id="KW-0472">Membrane</keyword>